<reference evidence="1 2" key="1">
    <citation type="submission" date="2022-10" db="EMBL/GenBank/DDBJ databases">
        <title>High-quality genome sequences of two octocoral-associated bacteria, Endozoicomonas euniceicola EF212 and Endozoicomonas gorgoniicola PS125.</title>
        <authorList>
            <person name="Chiou Y.-J."/>
            <person name="Chen Y.-H."/>
        </authorList>
    </citation>
    <scope>NUCLEOTIDE SEQUENCE [LARGE SCALE GENOMIC DNA]</scope>
    <source>
        <strain evidence="1 2">PS125</strain>
    </source>
</reference>
<proteinExistence type="predicted"/>
<accession>A0ABT3MX37</accession>
<comment type="caution">
    <text evidence="1">The sequence shown here is derived from an EMBL/GenBank/DDBJ whole genome shotgun (WGS) entry which is preliminary data.</text>
</comment>
<gene>
    <name evidence="1" type="ORF">NX722_15165</name>
</gene>
<organism evidence="1 2">
    <name type="scientific">Endozoicomonas gorgoniicola</name>
    <dbReference type="NCBI Taxonomy" id="1234144"/>
    <lineage>
        <taxon>Bacteria</taxon>
        <taxon>Pseudomonadati</taxon>
        <taxon>Pseudomonadota</taxon>
        <taxon>Gammaproteobacteria</taxon>
        <taxon>Oceanospirillales</taxon>
        <taxon>Endozoicomonadaceae</taxon>
        <taxon>Endozoicomonas</taxon>
    </lineage>
</organism>
<evidence type="ECO:0000313" key="1">
    <source>
        <dbReference type="EMBL" id="MCW7553938.1"/>
    </source>
</evidence>
<name>A0ABT3MX37_9GAMM</name>
<keyword evidence="2" id="KW-1185">Reference proteome</keyword>
<dbReference type="Proteomes" id="UP001209854">
    <property type="component" value="Unassembled WGS sequence"/>
</dbReference>
<sequence>MAGAMYGAKRIPLKWLELRGVVAQLRVDIKLKKTVFPAAELTLISQPVKAPDFIFDGVRKASDVLYQKASVILGAER</sequence>
<dbReference type="EMBL" id="JAPFCC010000001">
    <property type="protein sequence ID" value="MCW7553938.1"/>
    <property type="molecule type" value="Genomic_DNA"/>
</dbReference>
<dbReference type="RefSeq" id="WP_262563679.1">
    <property type="nucleotide sequence ID" value="NZ_JAPFCC010000001.1"/>
</dbReference>
<protein>
    <submittedName>
        <fullName evidence="1">Uncharacterized protein</fullName>
    </submittedName>
</protein>
<evidence type="ECO:0000313" key="2">
    <source>
        <dbReference type="Proteomes" id="UP001209854"/>
    </source>
</evidence>